<dbReference type="Proteomes" id="UP001148838">
    <property type="component" value="Unassembled WGS sequence"/>
</dbReference>
<sequence length="213" mass="24857">MVVNNDVVVTYLDAQRALMCCTKLKPFAHRHYCGNLWHLARGCDSDFECIQCLFDEYIIMVHSCAAFNCTNRFKKDSSITFHRTFHRRLLLEIAFKKTLKDDAVPSLFNFPKHLMKVEKPPRRILNRSTEFSEPDNVTAIAKCSHAPDNISSEHNYTLSPKKRLRLIEDELQKKNERIRSLKKENLACKRKCDRNAIIISNLKSLTKELKEKT</sequence>
<feature type="coiled-coil region" evidence="1">
    <location>
        <begin position="164"/>
        <end position="191"/>
    </location>
</feature>
<evidence type="ECO:0000313" key="3">
    <source>
        <dbReference type="EMBL" id="KAJ4427143.1"/>
    </source>
</evidence>
<organism evidence="3 4">
    <name type="scientific">Periplaneta americana</name>
    <name type="common">American cockroach</name>
    <name type="synonym">Blatta americana</name>
    <dbReference type="NCBI Taxonomy" id="6978"/>
    <lineage>
        <taxon>Eukaryota</taxon>
        <taxon>Metazoa</taxon>
        <taxon>Ecdysozoa</taxon>
        <taxon>Arthropoda</taxon>
        <taxon>Hexapoda</taxon>
        <taxon>Insecta</taxon>
        <taxon>Pterygota</taxon>
        <taxon>Neoptera</taxon>
        <taxon>Polyneoptera</taxon>
        <taxon>Dictyoptera</taxon>
        <taxon>Blattodea</taxon>
        <taxon>Blattoidea</taxon>
        <taxon>Blattidae</taxon>
        <taxon>Blattinae</taxon>
        <taxon>Periplaneta</taxon>
    </lineage>
</organism>
<proteinExistence type="predicted"/>
<comment type="caution">
    <text evidence="3">The sequence shown here is derived from an EMBL/GenBank/DDBJ whole genome shotgun (WGS) entry which is preliminary data.</text>
</comment>
<evidence type="ECO:0000259" key="2">
    <source>
        <dbReference type="PROSITE" id="PS00028"/>
    </source>
</evidence>
<feature type="domain" description="C2H2-type" evidence="2">
    <location>
        <begin position="64"/>
        <end position="86"/>
    </location>
</feature>
<evidence type="ECO:0000313" key="4">
    <source>
        <dbReference type="Proteomes" id="UP001148838"/>
    </source>
</evidence>
<accession>A0ABQ8RZM5</accession>
<gene>
    <name evidence="3" type="ORF">ANN_24759</name>
</gene>
<keyword evidence="4" id="KW-1185">Reference proteome</keyword>
<evidence type="ECO:0000256" key="1">
    <source>
        <dbReference type="SAM" id="Coils"/>
    </source>
</evidence>
<keyword evidence="1" id="KW-0175">Coiled coil</keyword>
<dbReference type="InterPro" id="IPR013087">
    <property type="entry name" value="Znf_C2H2_type"/>
</dbReference>
<dbReference type="EMBL" id="JAJSOF020000038">
    <property type="protein sequence ID" value="KAJ4427143.1"/>
    <property type="molecule type" value="Genomic_DNA"/>
</dbReference>
<dbReference type="PROSITE" id="PS00028">
    <property type="entry name" value="ZINC_FINGER_C2H2_1"/>
    <property type="match status" value="1"/>
</dbReference>
<protein>
    <recommendedName>
        <fullName evidence="2">C2H2-type domain-containing protein</fullName>
    </recommendedName>
</protein>
<reference evidence="3 4" key="1">
    <citation type="journal article" date="2022" name="Allergy">
        <title>Genome assembly and annotation of Periplaneta americana reveal a comprehensive cockroach allergen profile.</title>
        <authorList>
            <person name="Wang L."/>
            <person name="Xiong Q."/>
            <person name="Saelim N."/>
            <person name="Wang L."/>
            <person name="Nong W."/>
            <person name="Wan A.T."/>
            <person name="Shi M."/>
            <person name="Liu X."/>
            <person name="Cao Q."/>
            <person name="Hui J.H.L."/>
            <person name="Sookrung N."/>
            <person name="Leung T.F."/>
            <person name="Tungtrongchitr A."/>
            <person name="Tsui S.K.W."/>
        </authorList>
    </citation>
    <scope>NUCLEOTIDE SEQUENCE [LARGE SCALE GENOMIC DNA]</scope>
    <source>
        <strain evidence="3">PWHHKU_190912</strain>
    </source>
</reference>
<name>A0ABQ8RZM5_PERAM</name>